<dbReference type="GO" id="GO:0005576">
    <property type="term" value="C:extracellular region"/>
    <property type="evidence" value="ECO:0007669"/>
    <property type="project" value="UniProtKB-SubCell"/>
</dbReference>
<dbReference type="SUPFAM" id="SSF48113">
    <property type="entry name" value="Heme-dependent peroxidases"/>
    <property type="match status" value="1"/>
</dbReference>
<dbReference type="FunFam" id="1.10.420.10:FF:000001">
    <property type="entry name" value="Peroxidase"/>
    <property type="match status" value="1"/>
</dbReference>
<evidence type="ECO:0000256" key="7">
    <source>
        <dbReference type="ARBA" id="ARBA00023157"/>
    </source>
</evidence>
<reference evidence="18" key="3">
    <citation type="journal article" date="2020" name="Curr. Biol.">
        <title>Chromatin organization in early land plants reveals an ancestral association between H3K27me3, transposons, and constitutive heterochromatin.</title>
        <authorList>
            <person name="Montgomery S.A."/>
            <person name="Tanizawa Y."/>
            <person name="Galik B."/>
            <person name="Wang N."/>
            <person name="Ito T."/>
            <person name="Mochizuki T."/>
            <person name="Akimcheva S."/>
            <person name="Bowman J.L."/>
            <person name="Cognat V."/>
            <person name="Marechal-Drouard L."/>
            <person name="Ekker H."/>
            <person name="Hong S.F."/>
            <person name="Kohchi T."/>
            <person name="Lin S.S."/>
            <person name="Liu L.D."/>
            <person name="Nakamura Y."/>
            <person name="Valeeva L.R."/>
            <person name="Shakirov E.V."/>
            <person name="Shippen D.E."/>
            <person name="Wei W.L."/>
            <person name="Yagura M."/>
            <person name="Yamaoka S."/>
            <person name="Yamato K.T."/>
            <person name="Liu C."/>
            <person name="Berger F."/>
        </authorList>
    </citation>
    <scope>NUCLEOTIDE SEQUENCE [LARGE SCALE GENOMIC DNA]</scope>
    <source>
        <strain evidence="18">Tak-1</strain>
    </source>
</reference>
<feature type="binding site" evidence="10">
    <location>
        <position position="71"/>
    </location>
    <ligand>
        <name>Ca(2+)</name>
        <dbReference type="ChEBI" id="CHEBI:29108"/>
        <label>1</label>
    </ligand>
</feature>
<feature type="disulfide bond" evidence="12">
    <location>
        <begin position="39"/>
        <end position="120"/>
    </location>
</feature>
<feature type="chain" id="PRO_5042304686" description="Peroxidase" evidence="13">
    <location>
        <begin position="24"/>
        <end position="332"/>
    </location>
</feature>
<dbReference type="GO" id="GO:0020037">
    <property type="term" value="F:heme binding"/>
    <property type="evidence" value="ECO:0007669"/>
    <property type="project" value="UniProtKB-UniRule"/>
</dbReference>
<evidence type="ECO:0000256" key="2">
    <source>
        <dbReference type="ARBA" id="ARBA00022559"/>
    </source>
</evidence>
<comment type="similarity">
    <text evidence="13">Belongs to the peroxidase family. Classical plant (class III) peroxidase subfamily.</text>
</comment>
<feature type="binding site" evidence="10">
    <location>
        <position position="74"/>
    </location>
    <ligand>
        <name>Ca(2+)</name>
        <dbReference type="ChEBI" id="CHEBI:29108"/>
        <label>1</label>
    </ligand>
</feature>
<dbReference type="InterPro" id="IPR002016">
    <property type="entry name" value="Haem_peroxidase"/>
</dbReference>
<dbReference type="PANTHER" id="PTHR31517:SF48">
    <property type="entry name" value="PEROXIDASE 16-RELATED"/>
    <property type="match status" value="1"/>
</dbReference>
<dbReference type="Gene3D" id="1.10.520.10">
    <property type="match status" value="1"/>
</dbReference>
<dbReference type="GO" id="GO:0140825">
    <property type="term" value="F:lactoperoxidase activity"/>
    <property type="evidence" value="ECO:0007669"/>
    <property type="project" value="UniProtKB-EC"/>
</dbReference>
<gene>
    <name evidence="16" type="ORF">AXG93_1487s1270</name>
    <name evidence="15" type="ORF">Mp_7g05770</name>
</gene>
<evidence type="ECO:0000256" key="6">
    <source>
        <dbReference type="ARBA" id="ARBA00023004"/>
    </source>
</evidence>
<keyword evidence="13" id="KW-0732">Signal</keyword>
<keyword evidence="2 13" id="KW-0575">Peroxidase</keyword>
<keyword evidence="13" id="KW-0964">Secreted</keyword>
<dbReference type="InterPro" id="IPR000823">
    <property type="entry name" value="Peroxidase_pln"/>
</dbReference>
<reference evidence="16 17" key="1">
    <citation type="submission" date="2016-03" db="EMBL/GenBank/DDBJ databases">
        <title>Mechanisms controlling the formation of the plant cell surface in tip-growing cells are functionally conserved among land plants.</title>
        <authorList>
            <person name="Honkanen S."/>
            <person name="Jones V.A."/>
            <person name="Morieri G."/>
            <person name="Champion C."/>
            <person name="Hetherington A.J."/>
            <person name="Kelly S."/>
            <person name="Saint-Marcoux D."/>
            <person name="Proust H."/>
            <person name="Prescott H."/>
            <person name="Dolan L."/>
        </authorList>
    </citation>
    <scope>NUCLEOTIDE SEQUENCE [LARGE SCALE GENOMIC DNA]</scope>
    <source>
        <strain evidence="17">cv. Tak-1 and cv. Tak-2</strain>
        <tissue evidence="16">Whole gametophyte</tissue>
    </source>
</reference>
<dbReference type="Pfam" id="PF00141">
    <property type="entry name" value="peroxidase"/>
    <property type="match status" value="1"/>
</dbReference>
<comment type="subcellular location">
    <subcellularLocation>
        <location evidence="13">Secreted</location>
    </subcellularLocation>
</comment>
<feature type="binding site" evidence="10">
    <location>
        <position position="76"/>
    </location>
    <ligand>
        <name>Ca(2+)</name>
        <dbReference type="ChEBI" id="CHEBI:29108"/>
        <label>1</label>
    </ligand>
</feature>
<feature type="binding site" evidence="10">
    <location>
        <position position="253"/>
    </location>
    <ligand>
        <name>Ca(2+)</name>
        <dbReference type="ChEBI" id="CHEBI:29108"/>
        <label>2</label>
    </ligand>
</feature>
<evidence type="ECO:0000256" key="11">
    <source>
        <dbReference type="PIRSR" id="PIRSR600823-4"/>
    </source>
</evidence>
<feature type="active site" description="Proton acceptor" evidence="8">
    <location>
        <position position="70"/>
    </location>
</feature>
<keyword evidence="3 13" id="KW-0349">Heme</keyword>
<evidence type="ECO:0000256" key="8">
    <source>
        <dbReference type="PIRSR" id="PIRSR600823-1"/>
    </source>
</evidence>
<dbReference type="EC" id="1.11.1.7" evidence="13"/>
<dbReference type="EMBL" id="AP019872">
    <property type="protein sequence ID" value="BBN16380.1"/>
    <property type="molecule type" value="Genomic_DNA"/>
</dbReference>
<evidence type="ECO:0000313" key="15">
    <source>
        <dbReference type="EMBL" id="BBN16380.1"/>
    </source>
</evidence>
<dbReference type="CDD" id="cd00693">
    <property type="entry name" value="secretory_peroxidase"/>
    <property type="match status" value="1"/>
</dbReference>
<dbReference type="PROSITE" id="PS00436">
    <property type="entry name" value="PEROXIDASE_2"/>
    <property type="match status" value="1"/>
</dbReference>
<comment type="cofactor">
    <cofactor evidence="10 13">
        <name>heme b</name>
        <dbReference type="ChEBI" id="CHEBI:60344"/>
    </cofactor>
    <text evidence="10 13">Binds 1 heme b (iron(II)-protoporphyrin IX) group per subunit.</text>
</comment>
<dbReference type="Gene3D" id="1.10.420.10">
    <property type="entry name" value="Peroxidase, domain 2"/>
    <property type="match status" value="1"/>
</dbReference>
<feature type="binding site" evidence="10">
    <location>
        <position position="78"/>
    </location>
    <ligand>
        <name>Ca(2+)</name>
        <dbReference type="ChEBI" id="CHEBI:29108"/>
        <label>1</label>
    </ligand>
</feature>
<evidence type="ECO:0000256" key="3">
    <source>
        <dbReference type="ARBA" id="ARBA00022617"/>
    </source>
</evidence>
<evidence type="ECO:0000256" key="13">
    <source>
        <dbReference type="RuleBase" id="RU362060"/>
    </source>
</evidence>
<feature type="disulfide bond" evidence="12">
    <location>
        <begin position="205"/>
        <end position="237"/>
    </location>
</feature>
<dbReference type="PRINTS" id="PR00461">
    <property type="entry name" value="PLPEROXIDASE"/>
</dbReference>
<name>A0A176WPM3_MARPO</name>
<evidence type="ECO:0000256" key="9">
    <source>
        <dbReference type="PIRSR" id="PIRSR600823-2"/>
    </source>
</evidence>
<dbReference type="InterPro" id="IPR010255">
    <property type="entry name" value="Haem_peroxidase_sf"/>
</dbReference>
<feature type="disulfide bond" evidence="12">
    <location>
        <begin position="72"/>
        <end position="77"/>
    </location>
</feature>
<keyword evidence="6 10" id="KW-0408">Iron</keyword>
<keyword evidence="4 10" id="KW-0479">Metal-binding</keyword>
<evidence type="ECO:0000313" key="17">
    <source>
        <dbReference type="Proteomes" id="UP000077202"/>
    </source>
</evidence>
<protein>
    <recommendedName>
        <fullName evidence="13">Peroxidase</fullName>
        <ecNumber evidence="13">1.11.1.7</ecNumber>
    </recommendedName>
</protein>
<evidence type="ECO:0000313" key="18">
    <source>
        <dbReference type="Proteomes" id="UP001162541"/>
    </source>
</evidence>
<feature type="disulfide bond" evidence="12">
    <location>
        <begin position="126"/>
        <end position="328"/>
    </location>
</feature>
<feature type="binding site" evidence="10">
    <location>
        <position position="199"/>
    </location>
    <ligand>
        <name>Ca(2+)</name>
        <dbReference type="ChEBI" id="CHEBI:29108"/>
        <label>2</label>
    </ligand>
</feature>
<dbReference type="PROSITE" id="PS50873">
    <property type="entry name" value="PEROXIDASE_4"/>
    <property type="match status" value="1"/>
</dbReference>
<dbReference type="GO" id="GO:0006979">
    <property type="term" value="P:response to oxidative stress"/>
    <property type="evidence" value="ECO:0007669"/>
    <property type="project" value="UniProtKB-UniRule"/>
</dbReference>
<keyword evidence="7 12" id="KW-1015">Disulfide bond</keyword>
<feature type="binding site" evidence="9">
    <location>
        <position position="168"/>
    </location>
    <ligand>
        <name>substrate</name>
    </ligand>
</feature>
<feature type="signal peptide" evidence="13">
    <location>
        <begin position="1"/>
        <end position="23"/>
    </location>
</feature>
<dbReference type="InterPro" id="IPR019794">
    <property type="entry name" value="Peroxidases_AS"/>
</dbReference>
<evidence type="ECO:0000256" key="5">
    <source>
        <dbReference type="ARBA" id="ARBA00023002"/>
    </source>
</evidence>
<feature type="site" description="Transition state stabilizer" evidence="11">
    <location>
        <position position="66"/>
    </location>
</feature>
<dbReference type="EMBL" id="LVLJ01000379">
    <property type="protein sequence ID" value="OAE34581.1"/>
    <property type="molecule type" value="Genomic_DNA"/>
</dbReference>
<feature type="domain" description="Plant heme peroxidase family profile" evidence="14">
    <location>
        <begin position="29"/>
        <end position="332"/>
    </location>
</feature>
<dbReference type="PANTHER" id="PTHR31517">
    <property type="match status" value="1"/>
</dbReference>
<feature type="binding site" evidence="10">
    <location>
        <position position="80"/>
    </location>
    <ligand>
        <name>Ca(2+)</name>
        <dbReference type="ChEBI" id="CHEBI:29108"/>
        <label>1</label>
    </ligand>
</feature>
<keyword evidence="17" id="KW-1185">Reference proteome</keyword>
<evidence type="ECO:0000259" key="14">
    <source>
        <dbReference type="PROSITE" id="PS50873"/>
    </source>
</evidence>
<dbReference type="PRINTS" id="PR00458">
    <property type="entry name" value="PEROXIDASE"/>
</dbReference>
<feature type="binding site" evidence="10">
    <location>
        <position position="92"/>
    </location>
    <ligand>
        <name>Ca(2+)</name>
        <dbReference type="ChEBI" id="CHEBI:29108"/>
        <label>1</label>
    </ligand>
</feature>
<dbReference type="Proteomes" id="UP000077202">
    <property type="component" value="Unassembled WGS sequence"/>
</dbReference>
<dbReference type="InterPro" id="IPR033905">
    <property type="entry name" value="Secretory_peroxidase"/>
</dbReference>
<comment type="cofactor">
    <cofactor evidence="10 13">
        <name>Ca(2+)</name>
        <dbReference type="ChEBI" id="CHEBI:29108"/>
    </cofactor>
    <text evidence="10 13">Binds 2 calcium ions per subunit.</text>
</comment>
<organism evidence="16 17">
    <name type="scientific">Marchantia polymorpha subsp. ruderalis</name>
    <dbReference type="NCBI Taxonomy" id="1480154"/>
    <lineage>
        <taxon>Eukaryota</taxon>
        <taxon>Viridiplantae</taxon>
        <taxon>Streptophyta</taxon>
        <taxon>Embryophyta</taxon>
        <taxon>Marchantiophyta</taxon>
        <taxon>Marchantiopsida</taxon>
        <taxon>Marchantiidae</taxon>
        <taxon>Marchantiales</taxon>
        <taxon>Marchantiaceae</taxon>
        <taxon>Marchantia</taxon>
    </lineage>
</organism>
<keyword evidence="13" id="KW-0376">Hydrogen peroxide</keyword>
<keyword evidence="10 13" id="KW-0106">Calcium</keyword>
<proteinExistence type="inferred from homology"/>
<dbReference type="GO" id="GO:0042744">
    <property type="term" value="P:hydrogen peroxide catabolic process"/>
    <property type="evidence" value="ECO:0007669"/>
    <property type="project" value="UniProtKB-KW"/>
</dbReference>
<keyword evidence="5 13" id="KW-0560">Oxidoreductase</keyword>
<dbReference type="AlphaFoldDB" id="A0A176WPM3"/>
<reference evidence="15" key="2">
    <citation type="journal article" date="2019" name="Curr. Biol.">
        <title>Chromatin organization in early land plants reveals an ancestral association between H3K27me3, transposons, and constitutive heterochromatin.</title>
        <authorList>
            <person name="Montgomery S.A."/>
            <person name="Tanizawa Y."/>
            <person name="Galik B."/>
            <person name="Wang N."/>
            <person name="Ito T."/>
            <person name="Mochizuki T."/>
            <person name="Akimcheva S."/>
            <person name="Bowman J."/>
            <person name="Cognat V."/>
            <person name="Drouard L."/>
            <person name="Ekker H."/>
            <person name="Houng S."/>
            <person name="Kohchi T."/>
            <person name="Lin S."/>
            <person name="Liu L.D."/>
            <person name="Nakamura Y."/>
            <person name="Valeeva L.R."/>
            <person name="Shakirov E.V."/>
            <person name="Shippen D.E."/>
            <person name="Wei W."/>
            <person name="Yagura M."/>
            <person name="Yamaoka S."/>
            <person name="Yamato K.T."/>
            <person name="Liu C."/>
            <person name="Berger F."/>
        </authorList>
    </citation>
    <scope>NUCLEOTIDE SEQUENCE [LARGE SCALE GENOMIC DNA]</scope>
    <source>
        <strain evidence="15">Tak-1</strain>
    </source>
</reference>
<evidence type="ECO:0000256" key="4">
    <source>
        <dbReference type="ARBA" id="ARBA00022723"/>
    </source>
</evidence>
<evidence type="ECO:0000256" key="12">
    <source>
        <dbReference type="PIRSR" id="PIRSR600823-5"/>
    </source>
</evidence>
<sequence length="332" mass="36507">MLKLENAVLVVWAVALMHGVAQAANFSTVLRNDYYDQTCPQLESTVARTSWYKYNNSAVVAAGVLRIYFHDCWVAGCDASVMLMSTDTNQAEKDAQENLSLSGDGFDAITQAKLAVEEVCPGVVSCADLITLVTRDLIILAGGPRYEPLYGRLDGRTSRAEDAIAVLPRARDPMDKLIANFASQNFSSQEMLALLGGHTIGFAHCSEFDYRVYNYSTTSKVDPILNATAEESMFGVCPIGVDPLIVGNLDNTTPEDFDNAFFHNLQNREGVLESDQALFEDPRTRPGVNAYAANQTLWYRDFVATMMKLGTLNVKTIPGPDAEIRRDCAFIN</sequence>
<evidence type="ECO:0000313" key="16">
    <source>
        <dbReference type="EMBL" id="OAE34581.1"/>
    </source>
</evidence>
<evidence type="ECO:0000256" key="10">
    <source>
        <dbReference type="PIRSR" id="PIRSR600823-3"/>
    </source>
</evidence>
<evidence type="ECO:0000256" key="1">
    <source>
        <dbReference type="ARBA" id="ARBA00000189"/>
    </source>
</evidence>
<comment type="function">
    <text evidence="13">Removal of H(2)O(2), oxidation of toxic reductants, biosynthesis and degradation of lignin, suberization, auxin catabolism, response to environmental stresses such as wounding, pathogen attack and oxidative stress.</text>
</comment>
<feature type="binding site" description="axial binding residue" evidence="10">
    <location>
        <position position="198"/>
    </location>
    <ligand>
        <name>heme b</name>
        <dbReference type="ChEBI" id="CHEBI:60344"/>
    </ligand>
    <ligandPart>
        <name>Fe</name>
        <dbReference type="ChEBI" id="CHEBI:18248"/>
    </ligandPart>
</feature>
<accession>A0A176WPM3</accession>
<feature type="binding site" evidence="10">
    <location>
        <position position="250"/>
    </location>
    <ligand>
        <name>Ca(2+)</name>
        <dbReference type="ChEBI" id="CHEBI:29108"/>
        <label>2</label>
    </ligand>
</feature>
<dbReference type="Proteomes" id="UP001162541">
    <property type="component" value="Chromosome 7"/>
</dbReference>
<feature type="binding site" evidence="10">
    <location>
        <position position="258"/>
    </location>
    <ligand>
        <name>Ca(2+)</name>
        <dbReference type="ChEBI" id="CHEBI:29108"/>
        <label>2</label>
    </ligand>
</feature>
<dbReference type="GO" id="GO:0046872">
    <property type="term" value="F:metal ion binding"/>
    <property type="evidence" value="ECO:0007669"/>
    <property type="project" value="UniProtKB-UniRule"/>
</dbReference>
<comment type="catalytic activity">
    <reaction evidence="1 13">
        <text>2 a phenolic donor + H2O2 = 2 a phenolic radical donor + 2 H2O</text>
        <dbReference type="Rhea" id="RHEA:56136"/>
        <dbReference type="ChEBI" id="CHEBI:15377"/>
        <dbReference type="ChEBI" id="CHEBI:16240"/>
        <dbReference type="ChEBI" id="CHEBI:139520"/>
        <dbReference type="ChEBI" id="CHEBI:139521"/>
        <dbReference type="EC" id="1.11.1.7"/>
    </reaction>
</comment>